<dbReference type="Proteomes" id="UP000198372">
    <property type="component" value="Unassembled WGS sequence"/>
</dbReference>
<evidence type="ECO:0000313" key="2">
    <source>
        <dbReference type="EMBL" id="SCV68947.1"/>
    </source>
</evidence>
<keyword evidence="3" id="KW-1185">Reference proteome</keyword>
<reference evidence="3" key="1">
    <citation type="submission" date="2016-09" db="EMBL/GenBank/DDBJ databases">
        <authorList>
            <person name="Jeantristanb JTB J.-T."/>
            <person name="Ricardo R."/>
        </authorList>
    </citation>
    <scope>NUCLEOTIDE SEQUENCE [LARGE SCALE GENOMIC DNA]</scope>
</reference>
<evidence type="ECO:0000256" key="1">
    <source>
        <dbReference type="SAM" id="MobiDB-lite"/>
    </source>
</evidence>
<feature type="region of interest" description="Disordered" evidence="1">
    <location>
        <begin position="30"/>
        <end position="53"/>
    </location>
</feature>
<feature type="compositionally biased region" description="Low complexity" evidence="1">
    <location>
        <begin position="30"/>
        <end position="45"/>
    </location>
</feature>
<dbReference type="AlphaFoldDB" id="A0A238F719"/>
<proteinExistence type="predicted"/>
<dbReference type="EMBL" id="FMSP01000004">
    <property type="protein sequence ID" value="SCV68947.1"/>
    <property type="molecule type" value="Genomic_DNA"/>
</dbReference>
<sequence length="512" mass="55865">MSCCRPSVRFSTFSDLLHSVLPRDSHVSFPTLSSTSDTSGTSPSDTLRRLPGETLPEQPLTCALCDTSIVDRALATLERGLIREGIPLEFTLPIEATTGMNMFCRVGVSVQTQEEQWSHLNALLKFVLLPILMQFLGERAALNSSVMTGFTGQREGAFNVTAGEYYRGEDYRIFETFGNLVVETTALEALRSLYEGKHVPITEEGTSPASGHGEPINMRIVDAQGQDQTLEGVSAMVAQVSLHILLAGRGRFAVLYSTPYFVVVEYGTLDSFVVEPAGSSATSQPFLAILVALMLSRHANFEIPGPSEAIKQRLRDYARGLECRHSGHQNESRLQDMPYPISQHSFEDELVIEKKSLPFIAACDATVTLRQVGRSGKRSRSVCPCRKAQQDQPDKTRPFNHHAAAMSHINVASTKALLKDYFGNIDAGNWSAAKEQLEMALNSAGHLIPLQKSTDPPAMHTVTAFTKANVRRGMGQCSRYVSQAGRERVGQRGAATDGSRAAPMTRVGDDGA</sequence>
<evidence type="ECO:0000313" key="3">
    <source>
        <dbReference type="Proteomes" id="UP000198372"/>
    </source>
</evidence>
<feature type="region of interest" description="Disordered" evidence="1">
    <location>
        <begin position="484"/>
        <end position="512"/>
    </location>
</feature>
<gene>
    <name evidence="2" type="ORF">BQ2448_1967</name>
</gene>
<protein>
    <submittedName>
        <fullName evidence="2">BQ2448_1967 protein</fullName>
    </submittedName>
</protein>
<dbReference type="OrthoDB" id="2540218at2759"/>
<organism evidence="2 3">
    <name type="scientific">Microbotryum intermedium</name>
    <dbReference type="NCBI Taxonomy" id="269621"/>
    <lineage>
        <taxon>Eukaryota</taxon>
        <taxon>Fungi</taxon>
        <taxon>Dikarya</taxon>
        <taxon>Basidiomycota</taxon>
        <taxon>Pucciniomycotina</taxon>
        <taxon>Microbotryomycetes</taxon>
        <taxon>Microbotryales</taxon>
        <taxon>Microbotryaceae</taxon>
        <taxon>Microbotryum</taxon>
    </lineage>
</organism>
<accession>A0A238F719</accession>
<name>A0A238F719_9BASI</name>